<dbReference type="InterPro" id="IPR001138">
    <property type="entry name" value="Zn2Cys6_DnaBD"/>
</dbReference>
<keyword evidence="1" id="KW-0539">Nucleus</keyword>
<feature type="region of interest" description="Disordered" evidence="2">
    <location>
        <begin position="24"/>
        <end position="50"/>
    </location>
</feature>
<dbReference type="Proteomes" id="UP000800235">
    <property type="component" value="Unassembled WGS sequence"/>
</dbReference>
<dbReference type="PROSITE" id="PS50048">
    <property type="entry name" value="ZN2_CY6_FUNGAL_2"/>
    <property type="match status" value="1"/>
</dbReference>
<sequence>MDPNAHAVLESTLPAFTFSQALDAVSSPRSPSPAHLSSPTGSDDHESQVSCYGDVEEPDTYKYDLRQTVRVGRAAVFTWLDADESGDYDPSNRKSSKKGKSARLVPMTRHTALGTEADEGEEAAFEIRVVQLSSHAARQRGCSAVVSFKIKRSDIKELTERIPQNWPGEYYNILSDEYIEQQSREILKAHLSSYKPYCLRNRSDPMLLADDENDEDSPTDTGIADPLGDEVDLSNHPVARGCAECRKFQLQCTLIDEGQKWPCTTCKEDSSDCTLLTPARKAACDHCRRNGMARSCSYIASSDFTKPCDQCEASRSPCVAAPDPTALRERNTYERIDQEKRLNAARKRRYIQCTECRTRRVTCSLKKKTDVPPCSFCDQNGVECTFLPLRKASSKKSSKSSKASDSQQSVAENAQIAPSVKTIYTSLCHPISFLMMPEECHWCANPAYGILGLGWVDPLVLPSDDNLQYTELRDGHRAQGSEPSRMCIDCCISRIAIINCPEHELRPVDGIRTRDGSPSNGLPSSDDLDLDDFDFQASFSRLMTNTVLPTDRWCHICPNVALYQCCTPQEEDKFGDPWDPMSDEAQGCGLFLCEACAMTLNEEGSLDAVIDRIQEAQNGGPEQDKWFMGQRADAEFFTTTDNLLMRKVTEGLVDEMDVD</sequence>
<dbReference type="SMART" id="SM00066">
    <property type="entry name" value="GAL4"/>
    <property type="match status" value="2"/>
</dbReference>
<dbReference type="InterPro" id="IPR036864">
    <property type="entry name" value="Zn2-C6_fun-type_DNA-bd_sf"/>
</dbReference>
<dbReference type="AlphaFoldDB" id="A0A9P4NVK6"/>
<evidence type="ECO:0000256" key="2">
    <source>
        <dbReference type="SAM" id="MobiDB-lite"/>
    </source>
</evidence>
<evidence type="ECO:0000313" key="5">
    <source>
        <dbReference type="Proteomes" id="UP000800235"/>
    </source>
</evidence>
<dbReference type="SUPFAM" id="SSF57701">
    <property type="entry name" value="Zn2/Cys6 DNA-binding domain"/>
    <property type="match status" value="1"/>
</dbReference>
<organism evidence="4 5">
    <name type="scientific">Tothia fuscella</name>
    <dbReference type="NCBI Taxonomy" id="1048955"/>
    <lineage>
        <taxon>Eukaryota</taxon>
        <taxon>Fungi</taxon>
        <taxon>Dikarya</taxon>
        <taxon>Ascomycota</taxon>
        <taxon>Pezizomycotina</taxon>
        <taxon>Dothideomycetes</taxon>
        <taxon>Pleosporomycetidae</taxon>
        <taxon>Venturiales</taxon>
        <taxon>Cylindrosympodiaceae</taxon>
        <taxon>Tothia</taxon>
    </lineage>
</organism>
<feature type="domain" description="Zn(2)-C6 fungal-type" evidence="3">
    <location>
        <begin position="352"/>
        <end position="386"/>
    </location>
</feature>
<comment type="caution">
    <text evidence="4">The sequence shown here is derived from an EMBL/GenBank/DDBJ whole genome shotgun (WGS) entry which is preliminary data.</text>
</comment>
<dbReference type="GO" id="GO:0000981">
    <property type="term" value="F:DNA-binding transcription factor activity, RNA polymerase II-specific"/>
    <property type="evidence" value="ECO:0007669"/>
    <property type="project" value="InterPro"/>
</dbReference>
<dbReference type="GO" id="GO:0008270">
    <property type="term" value="F:zinc ion binding"/>
    <property type="evidence" value="ECO:0007669"/>
    <property type="project" value="InterPro"/>
</dbReference>
<feature type="compositionally biased region" description="Acidic residues" evidence="2">
    <location>
        <begin position="209"/>
        <end position="218"/>
    </location>
</feature>
<name>A0A9P4NVK6_9PEZI</name>
<dbReference type="EMBL" id="MU007022">
    <property type="protein sequence ID" value="KAF2433104.1"/>
    <property type="molecule type" value="Genomic_DNA"/>
</dbReference>
<evidence type="ECO:0000313" key="4">
    <source>
        <dbReference type="EMBL" id="KAF2433104.1"/>
    </source>
</evidence>
<accession>A0A9P4NVK6</accession>
<evidence type="ECO:0000259" key="3">
    <source>
        <dbReference type="PROSITE" id="PS50048"/>
    </source>
</evidence>
<dbReference type="OrthoDB" id="5303703at2759"/>
<reference evidence="4" key="1">
    <citation type="journal article" date="2020" name="Stud. Mycol.">
        <title>101 Dothideomycetes genomes: a test case for predicting lifestyles and emergence of pathogens.</title>
        <authorList>
            <person name="Haridas S."/>
            <person name="Albert R."/>
            <person name="Binder M."/>
            <person name="Bloem J."/>
            <person name="Labutti K."/>
            <person name="Salamov A."/>
            <person name="Andreopoulos B."/>
            <person name="Baker S."/>
            <person name="Barry K."/>
            <person name="Bills G."/>
            <person name="Bluhm B."/>
            <person name="Cannon C."/>
            <person name="Castanera R."/>
            <person name="Culley D."/>
            <person name="Daum C."/>
            <person name="Ezra D."/>
            <person name="Gonzalez J."/>
            <person name="Henrissat B."/>
            <person name="Kuo A."/>
            <person name="Liang C."/>
            <person name="Lipzen A."/>
            <person name="Lutzoni F."/>
            <person name="Magnuson J."/>
            <person name="Mondo S."/>
            <person name="Nolan M."/>
            <person name="Ohm R."/>
            <person name="Pangilinan J."/>
            <person name="Park H.-J."/>
            <person name="Ramirez L."/>
            <person name="Alfaro M."/>
            <person name="Sun H."/>
            <person name="Tritt A."/>
            <person name="Yoshinaga Y."/>
            <person name="Zwiers L.-H."/>
            <person name="Turgeon B."/>
            <person name="Goodwin S."/>
            <person name="Spatafora J."/>
            <person name="Crous P."/>
            <person name="Grigoriev I."/>
        </authorList>
    </citation>
    <scope>NUCLEOTIDE SEQUENCE</scope>
    <source>
        <strain evidence="4">CBS 130266</strain>
    </source>
</reference>
<protein>
    <recommendedName>
        <fullName evidence="3">Zn(2)-C6 fungal-type domain-containing protein</fullName>
    </recommendedName>
</protein>
<keyword evidence="5" id="KW-1185">Reference proteome</keyword>
<proteinExistence type="predicted"/>
<evidence type="ECO:0000256" key="1">
    <source>
        <dbReference type="ARBA" id="ARBA00023242"/>
    </source>
</evidence>
<feature type="region of interest" description="Disordered" evidence="2">
    <location>
        <begin position="208"/>
        <end position="228"/>
    </location>
</feature>
<dbReference type="Gene3D" id="4.10.240.10">
    <property type="entry name" value="Zn(2)-C6 fungal-type DNA-binding domain"/>
    <property type="match status" value="1"/>
</dbReference>
<dbReference type="CDD" id="cd00067">
    <property type="entry name" value="GAL4"/>
    <property type="match status" value="1"/>
</dbReference>
<gene>
    <name evidence="4" type="ORF">EJ08DRAFT_89113</name>
</gene>